<dbReference type="PANTHER" id="PTHR33121:SF79">
    <property type="entry name" value="CYCLIC DI-GMP PHOSPHODIESTERASE PDED-RELATED"/>
    <property type="match status" value="1"/>
</dbReference>
<gene>
    <name evidence="5" type="ORF">WCN91_05630</name>
</gene>
<dbReference type="PROSITE" id="PS50883">
    <property type="entry name" value="EAL"/>
    <property type="match status" value="1"/>
</dbReference>
<keyword evidence="1" id="KW-0812">Transmembrane</keyword>
<feature type="chain" id="PRO_5046788309" evidence="2">
    <location>
        <begin position="23"/>
        <end position="649"/>
    </location>
</feature>
<dbReference type="SMART" id="SM00052">
    <property type="entry name" value="EAL"/>
    <property type="match status" value="1"/>
</dbReference>
<accession>A0ABU9MX10</accession>
<evidence type="ECO:0000256" key="1">
    <source>
        <dbReference type="SAM" id="Phobius"/>
    </source>
</evidence>
<dbReference type="InterPro" id="IPR035919">
    <property type="entry name" value="EAL_sf"/>
</dbReference>
<dbReference type="PROSITE" id="PS50887">
    <property type="entry name" value="GGDEF"/>
    <property type="match status" value="1"/>
</dbReference>
<evidence type="ECO:0000313" key="5">
    <source>
        <dbReference type="EMBL" id="MEM0514911.1"/>
    </source>
</evidence>
<dbReference type="CDD" id="cd01949">
    <property type="entry name" value="GGDEF"/>
    <property type="match status" value="1"/>
</dbReference>
<organism evidence="5 6">
    <name type="scientific">Pseudoalteromonas qingdaonensis</name>
    <dbReference type="NCBI Taxonomy" id="3131913"/>
    <lineage>
        <taxon>Bacteria</taxon>
        <taxon>Pseudomonadati</taxon>
        <taxon>Pseudomonadota</taxon>
        <taxon>Gammaproteobacteria</taxon>
        <taxon>Alteromonadales</taxon>
        <taxon>Pseudoalteromonadaceae</taxon>
        <taxon>Pseudoalteromonas</taxon>
    </lineage>
</organism>
<protein>
    <submittedName>
        <fullName evidence="5">EAL domain-containing protein</fullName>
    </submittedName>
</protein>
<dbReference type="SUPFAM" id="SSF55073">
    <property type="entry name" value="Nucleotide cyclase"/>
    <property type="match status" value="1"/>
</dbReference>
<feature type="transmembrane region" description="Helical" evidence="1">
    <location>
        <begin position="141"/>
        <end position="159"/>
    </location>
</feature>
<dbReference type="InterPro" id="IPR001633">
    <property type="entry name" value="EAL_dom"/>
</dbReference>
<proteinExistence type="predicted"/>
<dbReference type="Proteomes" id="UP001447008">
    <property type="component" value="Unassembled WGS sequence"/>
</dbReference>
<evidence type="ECO:0000256" key="2">
    <source>
        <dbReference type="SAM" id="SignalP"/>
    </source>
</evidence>
<dbReference type="InterPro" id="IPR029787">
    <property type="entry name" value="Nucleotide_cyclase"/>
</dbReference>
<dbReference type="SUPFAM" id="SSF141868">
    <property type="entry name" value="EAL domain-like"/>
    <property type="match status" value="1"/>
</dbReference>
<evidence type="ECO:0000259" key="4">
    <source>
        <dbReference type="PROSITE" id="PS50887"/>
    </source>
</evidence>
<evidence type="ECO:0000313" key="6">
    <source>
        <dbReference type="Proteomes" id="UP001447008"/>
    </source>
</evidence>
<name>A0ABU9MX10_9GAMM</name>
<feature type="domain" description="GGDEF" evidence="4">
    <location>
        <begin position="266"/>
        <end position="397"/>
    </location>
</feature>
<sequence>MKRFTLLQFTLWLLALCAAAMANIMVFHSYGMHKQEAMQAQLQRFIDLQPSMNVEQVKEQAPLLAEQLVALMPVQKLWLRDSNGEVLSSKTPRTEESFLAQISQLQFETLRSQFATSQDAELRVEFVADINYMASAFEQSLIYFALVITLVCFIPIASLKTAYRGYRRRIADIVSAIIDQFITNNDMPEPINRAFADDSLKLKLANQISPALNRLQAHLGLQIENIASSALEIKKEAYKDVITELGNRNMFVEYYERHIEHASDDCFGCVALVRGTELQHINQSKGYQQGDEYIRSIADILTAGIRNYGSASVFRLNSSDFAVVLPNTPPKEAERFALQVQIKFNQYQKVYNLPSVAYIGIVPFEQHKPLSELLANVDIAMNIAQSKHANAWHMLRAEDISASAVQGTQNWRKMINEMLEKQAVDLAVQPIMPLGKSSVAYSEIQARFRDEEGHILPTSSFMAMADQLGKSVDLDQMIIDHSLNAIKSKNLTAQYFGINVSAASAHDDKFMIWLERRLIKEGDFAQRLVFEISELGLQRDIISSKRFISMLHRCGARLTVEKFGVGLTSFKFFREFKPDYIKMDSSYTRGLEDDKNNQYFMRLMVDLAHRIGVRVFAEGVESLEEKQIIEQLCLDGAQGYFIEKPKELH</sequence>
<keyword evidence="2" id="KW-0732">Signal</keyword>
<feature type="domain" description="EAL" evidence="3">
    <location>
        <begin position="408"/>
        <end position="649"/>
    </location>
</feature>
<keyword evidence="1" id="KW-0472">Membrane</keyword>
<keyword evidence="6" id="KW-1185">Reference proteome</keyword>
<dbReference type="Gene3D" id="3.30.70.270">
    <property type="match status" value="1"/>
</dbReference>
<dbReference type="Pfam" id="PF00563">
    <property type="entry name" value="EAL"/>
    <property type="match status" value="1"/>
</dbReference>
<evidence type="ECO:0000259" key="3">
    <source>
        <dbReference type="PROSITE" id="PS50883"/>
    </source>
</evidence>
<dbReference type="CDD" id="cd01948">
    <property type="entry name" value="EAL"/>
    <property type="match status" value="1"/>
</dbReference>
<reference evidence="5 6" key="1">
    <citation type="submission" date="2024-03" db="EMBL/GenBank/DDBJ databases">
        <title>Pseudoalteromonas qingdaonensis sp. nov., isolated from the intestines of marine benthic organisms.</title>
        <authorList>
            <person name="Lin X."/>
            <person name="Fang S."/>
            <person name="Hu X."/>
        </authorList>
    </citation>
    <scope>NUCLEOTIDE SEQUENCE [LARGE SCALE GENOMIC DNA]</scope>
    <source>
        <strain evidence="5 6">YIC-827</strain>
    </source>
</reference>
<dbReference type="PANTHER" id="PTHR33121">
    <property type="entry name" value="CYCLIC DI-GMP PHOSPHODIESTERASE PDEF"/>
    <property type="match status" value="1"/>
</dbReference>
<dbReference type="Pfam" id="PF00990">
    <property type="entry name" value="GGDEF"/>
    <property type="match status" value="1"/>
</dbReference>
<dbReference type="InterPro" id="IPR000160">
    <property type="entry name" value="GGDEF_dom"/>
</dbReference>
<feature type="signal peptide" evidence="2">
    <location>
        <begin position="1"/>
        <end position="22"/>
    </location>
</feature>
<dbReference type="NCBIfam" id="TIGR00254">
    <property type="entry name" value="GGDEF"/>
    <property type="match status" value="1"/>
</dbReference>
<dbReference type="InterPro" id="IPR043128">
    <property type="entry name" value="Rev_trsase/Diguanyl_cyclase"/>
</dbReference>
<dbReference type="InterPro" id="IPR050706">
    <property type="entry name" value="Cyclic-di-GMP_PDE-like"/>
</dbReference>
<comment type="caution">
    <text evidence="5">The sequence shown here is derived from an EMBL/GenBank/DDBJ whole genome shotgun (WGS) entry which is preliminary data.</text>
</comment>
<keyword evidence="1" id="KW-1133">Transmembrane helix</keyword>
<dbReference type="Gene3D" id="3.20.20.450">
    <property type="entry name" value="EAL domain"/>
    <property type="match status" value="1"/>
</dbReference>
<dbReference type="EMBL" id="JBCGCU010000004">
    <property type="protein sequence ID" value="MEM0514911.1"/>
    <property type="molecule type" value="Genomic_DNA"/>
</dbReference>
<dbReference type="SMART" id="SM00267">
    <property type="entry name" value="GGDEF"/>
    <property type="match status" value="1"/>
</dbReference>